<evidence type="ECO:0000256" key="1">
    <source>
        <dbReference type="ARBA" id="ARBA00023157"/>
    </source>
</evidence>
<dbReference type="InterPro" id="IPR008977">
    <property type="entry name" value="PHM/PNGase_F_dom_sf"/>
</dbReference>
<reference evidence="5" key="1">
    <citation type="journal article" date="2023" name="Commun. Biol.">
        <title>Genome analysis of Parmales, the sister group of diatoms, reveals the evolutionary specialization of diatoms from phago-mixotrophs to photoautotrophs.</title>
        <authorList>
            <person name="Ban H."/>
            <person name="Sato S."/>
            <person name="Yoshikawa S."/>
            <person name="Yamada K."/>
            <person name="Nakamura Y."/>
            <person name="Ichinomiya M."/>
            <person name="Sato N."/>
            <person name="Blanc-Mathieu R."/>
            <person name="Endo H."/>
            <person name="Kuwata A."/>
            <person name="Ogata H."/>
        </authorList>
    </citation>
    <scope>NUCLEOTIDE SEQUENCE [LARGE SCALE GENOMIC DNA]</scope>
</reference>
<proteinExistence type="predicted"/>
<dbReference type="EMBL" id="BRYA01000625">
    <property type="protein sequence ID" value="GMI26209.1"/>
    <property type="molecule type" value="Genomic_DNA"/>
</dbReference>
<gene>
    <name evidence="4" type="ORF">TrCOL_g3037</name>
</gene>
<dbReference type="InterPro" id="IPR015197">
    <property type="entry name" value="PngaseF_C"/>
</dbReference>
<accession>A0A9W7FXR5</accession>
<sequence length="645" mass="69859">MIIGPPKILLAFVLSASHVCASLPPATNLNEDYVNNQLVSFNIETTQGQQLSSDNTDPMVFMKYNSSDPFSKHMISEGSIADFVGMADFPEKTTFVFSAYTAEDLDELQSALPVSPQFVFAESLDEIDVLLNTSWNSPVLTLSTSSGVATNRLDCYYGSCAWPDEQDFDLPLLNGGSGCSSSEYPSDAASGSYVIVYPHGACSPTDAAKVASKLSYNVIVVQEEGEDLELISSEDDVDGLNIVATMIGFEPGSEIIDSFEAADNGVLNVTLSYDVVPGFFASVSAGGRLLEIGWEKLPTLQMLGWAAQWLEYKSALDTTLSSEEALVVPIFEFDLMQEAASVTMTLPVSESDLRAGGFDAMNVEFALGCDGGQDQDCSIWDHCITFTADCGDGEENLKNEPGGASDEIGRWVTSFRRGVGHFLTDASPLFKKIFAGDDVDTPPTCMFKIQTEGEPWRATLSLRFTKSDDAEAESSLPSETRPIIYENMATKFAGKEYNENRSFVFDVPEGTTKVLLHALITGHGQCEFLPSSHQWIFNDNNSTVFSSSDIAYSSYMLAGTPFGCANRTVEGAVPNEHGTWYYGRGGWCDGMDVKPLVFDVTSEVEVGSTNSLRYYGLGYLSGPIGKGDEDGCGGYILMSSNLAFY</sequence>
<dbReference type="Pfam" id="PF09113">
    <property type="entry name" value="N-glycanase_C"/>
    <property type="match status" value="1"/>
</dbReference>
<dbReference type="InterPro" id="IPR014784">
    <property type="entry name" value="Cu2_ascorb_mOase-like_C"/>
</dbReference>
<evidence type="ECO:0000259" key="3">
    <source>
        <dbReference type="SMART" id="SM01290"/>
    </source>
</evidence>
<protein>
    <recommendedName>
        <fullName evidence="3">Peptide-N-glycosidase F N-terminal domain-containing protein</fullName>
    </recommendedName>
</protein>
<dbReference type="AlphaFoldDB" id="A0A9W7FXR5"/>
<evidence type="ECO:0000313" key="4">
    <source>
        <dbReference type="EMBL" id="GMI26209.1"/>
    </source>
</evidence>
<dbReference type="SUPFAM" id="SSF49742">
    <property type="entry name" value="PHM/PNGase F"/>
    <property type="match status" value="1"/>
</dbReference>
<dbReference type="SMART" id="SM01290">
    <property type="entry name" value="N-glycanase_N"/>
    <property type="match status" value="1"/>
</dbReference>
<keyword evidence="5" id="KW-1185">Reference proteome</keyword>
<organism evidence="4 5">
    <name type="scientific">Triparma columacea</name>
    <dbReference type="NCBI Taxonomy" id="722753"/>
    <lineage>
        <taxon>Eukaryota</taxon>
        <taxon>Sar</taxon>
        <taxon>Stramenopiles</taxon>
        <taxon>Ochrophyta</taxon>
        <taxon>Bolidophyceae</taxon>
        <taxon>Parmales</taxon>
        <taxon>Triparmaceae</taxon>
        <taxon>Triparma</taxon>
    </lineage>
</organism>
<comment type="caution">
    <text evidence="4">The sequence shown here is derived from an EMBL/GenBank/DDBJ whole genome shotgun (WGS) entry which is preliminary data.</text>
</comment>
<dbReference type="InterPro" id="IPR015196">
    <property type="entry name" value="PngaseF_N"/>
</dbReference>
<dbReference type="GO" id="GO:0016715">
    <property type="term" value="F:oxidoreductase activity, acting on paired donors, with incorporation or reduction of molecular oxygen, reduced ascorbate as one donor, and incorporation of one atom of oxygen"/>
    <property type="evidence" value="ECO:0007669"/>
    <property type="project" value="InterPro"/>
</dbReference>
<dbReference type="OrthoDB" id="406745at2759"/>
<dbReference type="PANTHER" id="PTHR39319">
    <property type="entry name" value="SI:DKEY-256H2.1"/>
    <property type="match status" value="1"/>
</dbReference>
<keyword evidence="1" id="KW-1015">Disulfide bond</keyword>
<dbReference type="Gene3D" id="2.60.120.230">
    <property type="match status" value="1"/>
</dbReference>
<keyword evidence="2" id="KW-0732">Signal</keyword>
<dbReference type="InterPro" id="IPR053251">
    <property type="entry name" value="N-glycanase"/>
</dbReference>
<name>A0A9W7FXR5_9STRA</name>
<feature type="chain" id="PRO_5040796679" description="Peptide-N-glycosidase F N-terminal domain-containing protein" evidence="2">
    <location>
        <begin position="22"/>
        <end position="645"/>
    </location>
</feature>
<evidence type="ECO:0000256" key="2">
    <source>
        <dbReference type="SAM" id="SignalP"/>
    </source>
</evidence>
<feature type="signal peptide" evidence="2">
    <location>
        <begin position="1"/>
        <end position="21"/>
    </location>
</feature>
<dbReference type="Proteomes" id="UP001165065">
    <property type="component" value="Unassembled WGS sequence"/>
</dbReference>
<dbReference type="PANTHER" id="PTHR39319:SF1">
    <property type="entry name" value="SI:DKEY-256H2.1"/>
    <property type="match status" value="1"/>
</dbReference>
<evidence type="ECO:0000313" key="5">
    <source>
        <dbReference type="Proteomes" id="UP001165065"/>
    </source>
</evidence>
<feature type="domain" description="Peptide-N-glycosidase F N-terminal" evidence="3">
    <location>
        <begin position="327"/>
        <end position="464"/>
    </location>
</feature>